<dbReference type="EMBL" id="JNBR01000138">
    <property type="protein sequence ID" value="OQR96607.1"/>
    <property type="molecule type" value="Genomic_DNA"/>
</dbReference>
<sequence length="260" mass="27750">MRAVLSNFLQLTPEASVPLLGSTNSVVVQVQAASDLHSASCHFVTISVVDDKLLALLSHSQGVGYGVAGIVTAVSPDVTSFTVADSVLGKTVGELFRLPATHGFAHTFVTSYQALENGCYQRGQSILVINAHRGCDSRHRDIVSRTVSSWWPLAPYETIDYKTQFIAVGAFAGRIDVILDASDCSILGTLVALGGCESMWLSHFLGISQARCLVRLMVAKPNAKDFAAINELLAVSKVNPAINTVFQFTPKGVQDANAEL</sequence>
<evidence type="ECO:0000313" key="2">
    <source>
        <dbReference type="Proteomes" id="UP000243579"/>
    </source>
</evidence>
<protein>
    <submittedName>
        <fullName evidence="1">Uncharacterized protein</fullName>
    </submittedName>
</protein>
<accession>A0A1V9ZF81</accession>
<name>A0A1V9ZF81_ACHHY</name>
<dbReference type="AlphaFoldDB" id="A0A1V9ZF81"/>
<evidence type="ECO:0000313" key="1">
    <source>
        <dbReference type="EMBL" id="OQR96607.1"/>
    </source>
</evidence>
<reference evidence="1 2" key="1">
    <citation type="journal article" date="2014" name="Genome Biol. Evol.">
        <title>The secreted proteins of Achlya hypogyna and Thraustotheca clavata identify the ancestral oomycete secretome and reveal gene acquisitions by horizontal gene transfer.</title>
        <authorList>
            <person name="Misner I."/>
            <person name="Blouin N."/>
            <person name="Leonard G."/>
            <person name="Richards T.A."/>
            <person name="Lane C.E."/>
        </authorList>
    </citation>
    <scope>NUCLEOTIDE SEQUENCE [LARGE SCALE GENOMIC DNA]</scope>
    <source>
        <strain evidence="1 2">ATCC 48635</strain>
    </source>
</reference>
<gene>
    <name evidence="1" type="ORF">ACHHYP_14626</name>
</gene>
<dbReference type="SUPFAM" id="SSF50129">
    <property type="entry name" value="GroES-like"/>
    <property type="match status" value="1"/>
</dbReference>
<organism evidence="1 2">
    <name type="scientific">Achlya hypogyna</name>
    <name type="common">Oomycete</name>
    <name type="synonym">Protoachlya hypogyna</name>
    <dbReference type="NCBI Taxonomy" id="1202772"/>
    <lineage>
        <taxon>Eukaryota</taxon>
        <taxon>Sar</taxon>
        <taxon>Stramenopiles</taxon>
        <taxon>Oomycota</taxon>
        <taxon>Saprolegniomycetes</taxon>
        <taxon>Saprolegniales</taxon>
        <taxon>Achlyaceae</taxon>
        <taxon>Achlya</taxon>
    </lineage>
</organism>
<dbReference type="OrthoDB" id="201656at2759"/>
<dbReference type="Proteomes" id="UP000243579">
    <property type="component" value="Unassembled WGS sequence"/>
</dbReference>
<comment type="caution">
    <text evidence="1">The sequence shown here is derived from an EMBL/GenBank/DDBJ whole genome shotgun (WGS) entry which is preliminary data.</text>
</comment>
<proteinExistence type="predicted"/>
<dbReference type="InterPro" id="IPR011032">
    <property type="entry name" value="GroES-like_sf"/>
</dbReference>
<dbReference type="Gene3D" id="3.90.180.10">
    <property type="entry name" value="Medium-chain alcohol dehydrogenases, catalytic domain"/>
    <property type="match status" value="1"/>
</dbReference>
<dbReference type="STRING" id="1202772.A0A1V9ZF81"/>
<keyword evidence="2" id="KW-1185">Reference proteome</keyword>